<dbReference type="CDD" id="cd01038">
    <property type="entry name" value="Endonuclease_DUF559"/>
    <property type="match status" value="1"/>
</dbReference>
<reference evidence="2 3" key="1">
    <citation type="journal article" date="2020" name="Microorganisms">
        <title>Osmotic Adaptation and Compatible Solute Biosynthesis of Phototrophic Bacteria as Revealed from Genome Analyses.</title>
        <authorList>
            <person name="Imhoff J.F."/>
            <person name="Rahn T."/>
            <person name="Kunzel S."/>
            <person name="Keller A."/>
            <person name="Neulinger S.C."/>
        </authorList>
    </citation>
    <scope>NUCLEOTIDE SEQUENCE [LARGE SCALE GENOMIC DNA]</scope>
    <source>
        <strain evidence="2 3">DSM 9895</strain>
    </source>
</reference>
<protein>
    <recommendedName>
        <fullName evidence="1">DUF559 domain-containing protein</fullName>
    </recommendedName>
</protein>
<evidence type="ECO:0000313" key="2">
    <source>
        <dbReference type="EMBL" id="MBK1669612.1"/>
    </source>
</evidence>
<feature type="domain" description="DUF559" evidence="1">
    <location>
        <begin position="4"/>
        <end position="108"/>
    </location>
</feature>
<dbReference type="InterPro" id="IPR007569">
    <property type="entry name" value="DUF559"/>
</dbReference>
<gene>
    <name evidence="2" type="ORF">CKO28_16355</name>
</gene>
<dbReference type="InterPro" id="IPR047216">
    <property type="entry name" value="Endonuclease_DUF559_bact"/>
</dbReference>
<accession>A0ABS1DGK7</accession>
<dbReference type="RefSeq" id="WP_200341945.1">
    <property type="nucleotide sequence ID" value="NZ_NRRL01000054.1"/>
</dbReference>
<organism evidence="2 3">
    <name type="scientific">Rhodovibrio sodomensis</name>
    <dbReference type="NCBI Taxonomy" id="1088"/>
    <lineage>
        <taxon>Bacteria</taxon>
        <taxon>Pseudomonadati</taxon>
        <taxon>Pseudomonadota</taxon>
        <taxon>Alphaproteobacteria</taxon>
        <taxon>Rhodospirillales</taxon>
        <taxon>Rhodovibrionaceae</taxon>
        <taxon>Rhodovibrio</taxon>
    </lineage>
</organism>
<dbReference type="Pfam" id="PF04480">
    <property type="entry name" value="DUF559"/>
    <property type="match status" value="1"/>
</dbReference>
<evidence type="ECO:0000313" key="3">
    <source>
        <dbReference type="Proteomes" id="UP001296873"/>
    </source>
</evidence>
<dbReference type="PANTHER" id="PTHR38590:SF1">
    <property type="entry name" value="BLL0828 PROTEIN"/>
    <property type="match status" value="1"/>
</dbReference>
<evidence type="ECO:0000259" key="1">
    <source>
        <dbReference type="Pfam" id="PF04480"/>
    </source>
</evidence>
<comment type="caution">
    <text evidence="2">The sequence shown here is derived from an EMBL/GenBank/DDBJ whole genome shotgun (WGS) entry which is preliminary data.</text>
</comment>
<name>A0ABS1DGK7_9PROT</name>
<dbReference type="EMBL" id="NRRL01000054">
    <property type="protein sequence ID" value="MBK1669612.1"/>
    <property type="molecule type" value="Genomic_DNA"/>
</dbReference>
<dbReference type="PANTHER" id="PTHR38590">
    <property type="entry name" value="BLL0828 PROTEIN"/>
    <property type="match status" value="1"/>
</dbReference>
<dbReference type="Proteomes" id="UP001296873">
    <property type="component" value="Unassembled WGS sequence"/>
</dbReference>
<proteinExistence type="predicted"/>
<dbReference type="InterPro" id="IPR011335">
    <property type="entry name" value="Restrct_endonuc-II-like"/>
</dbReference>
<keyword evidence="3" id="KW-1185">Reference proteome</keyword>
<sequence>MAGKTAVRRLRRDATDAERALWRDLRNRTVAGAKIRRQQPIGPYIVDFVCLEARLVIEIDGGQHAIHVNADSKRTAFIEAEGYRVLRFWNNDVLTNPRGVYETIERALKSPLP</sequence>
<dbReference type="Gene3D" id="3.40.960.10">
    <property type="entry name" value="VSR Endonuclease"/>
    <property type="match status" value="1"/>
</dbReference>
<dbReference type="SUPFAM" id="SSF52980">
    <property type="entry name" value="Restriction endonuclease-like"/>
    <property type="match status" value="1"/>
</dbReference>